<protein>
    <recommendedName>
        <fullName evidence="4">SdpI/YhfL protein family protein</fullName>
    </recommendedName>
</protein>
<sequence>MNVTYRTNFLLKMGIPLFLFYMYFFQSHSTMTLVAAIIATIHYGSFGVDIHRKGNWTKVNLEHDQRTRSNAHFAGYITYWVVIISLFIGGTLVLHTDIPLTFPNLIAYTILASFILRWIIRDYLNNREDIEDALPLKGEK</sequence>
<organism evidence="2 3">
    <name type="scientific">Halobacillus naozhouensis</name>
    <dbReference type="NCBI Taxonomy" id="554880"/>
    <lineage>
        <taxon>Bacteria</taxon>
        <taxon>Bacillati</taxon>
        <taxon>Bacillota</taxon>
        <taxon>Bacilli</taxon>
        <taxon>Bacillales</taxon>
        <taxon>Bacillaceae</taxon>
        <taxon>Halobacillus</taxon>
    </lineage>
</organism>
<keyword evidence="3" id="KW-1185">Reference proteome</keyword>
<reference evidence="2 3" key="1">
    <citation type="submission" date="2023-04" db="EMBL/GenBank/DDBJ databases">
        <title>Genome sequence of Halobacillus naozhouensis KACC 21980.</title>
        <authorList>
            <person name="Kim S."/>
            <person name="Heo J."/>
            <person name="Kwon S.-W."/>
        </authorList>
    </citation>
    <scope>NUCLEOTIDE SEQUENCE [LARGE SCALE GENOMIC DNA]</scope>
    <source>
        <strain evidence="2 3">KCTC 13234</strain>
    </source>
</reference>
<dbReference type="EMBL" id="CP121671">
    <property type="protein sequence ID" value="WFT73612.1"/>
    <property type="molecule type" value="Genomic_DNA"/>
</dbReference>
<gene>
    <name evidence="2" type="ORF">P9989_14685</name>
</gene>
<dbReference type="RefSeq" id="WP_283075620.1">
    <property type="nucleotide sequence ID" value="NZ_CP121671.1"/>
</dbReference>
<feature type="transmembrane region" description="Helical" evidence="1">
    <location>
        <begin position="9"/>
        <end position="25"/>
    </location>
</feature>
<name>A0ABY8IUY5_9BACI</name>
<proteinExistence type="predicted"/>
<feature type="transmembrane region" description="Helical" evidence="1">
    <location>
        <begin position="31"/>
        <end position="50"/>
    </location>
</feature>
<feature type="transmembrane region" description="Helical" evidence="1">
    <location>
        <begin position="71"/>
        <end position="94"/>
    </location>
</feature>
<evidence type="ECO:0000313" key="2">
    <source>
        <dbReference type="EMBL" id="WFT73612.1"/>
    </source>
</evidence>
<dbReference type="Proteomes" id="UP001221597">
    <property type="component" value="Chromosome"/>
</dbReference>
<keyword evidence="1" id="KW-0812">Transmembrane</keyword>
<evidence type="ECO:0000313" key="3">
    <source>
        <dbReference type="Proteomes" id="UP001221597"/>
    </source>
</evidence>
<keyword evidence="1" id="KW-0472">Membrane</keyword>
<evidence type="ECO:0008006" key="4">
    <source>
        <dbReference type="Google" id="ProtNLM"/>
    </source>
</evidence>
<keyword evidence="1" id="KW-1133">Transmembrane helix</keyword>
<accession>A0ABY8IUY5</accession>
<evidence type="ECO:0000256" key="1">
    <source>
        <dbReference type="SAM" id="Phobius"/>
    </source>
</evidence>
<feature type="transmembrane region" description="Helical" evidence="1">
    <location>
        <begin position="100"/>
        <end position="120"/>
    </location>
</feature>